<keyword evidence="8 9" id="KW-0624">Polysaccharide degradation</keyword>
<comment type="caution">
    <text evidence="11">The sequence shown here is derived from an EMBL/GenBank/DDBJ whole genome shotgun (WGS) entry which is preliminary data.</text>
</comment>
<dbReference type="PANTHER" id="PTHR31490">
    <property type="entry name" value="GLYCOSYL HYDROLASE"/>
    <property type="match status" value="1"/>
</dbReference>
<dbReference type="Gene3D" id="3.20.20.80">
    <property type="entry name" value="Glycosidases"/>
    <property type="match status" value="1"/>
</dbReference>
<evidence type="ECO:0000256" key="9">
    <source>
        <dbReference type="RuleBase" id="RU361174"/>
    </source>
</evidence>
<feature type="domain" description="GH10" evidence="10">
    <location>
        <begin position="74"/>
        <end position="373"/>
    </location>
</feature>
<reference evidence="11 12" key="1">
    <citation type="submission" date="2020-07" db="EMBL/GenBank/DDBJ databases">
        <title>Sequencing the genomes of 1000 actinobacteria strains.</title>
        <authorList>
            <person name="Klenk H.-P."/>
        </authorList>
    </citation>
    <scope>NUCLEOTIDE SEQUENCE [LARGE SCALE GENOMIC DNA]</scope>
    <source>
        <strain evidence="11 12">DSM 19663</strain>
    </source>
</reference>
<evidence type="ECO:0000256" key="2">
    <source>
        <dbReference type="ARBA" id="ARBA00007495"/>
    </source>
</evidence>
<dbReference type="PANTHER" id="PTHR31490:SF88">
    <property type="entry name" value="BETA-XYLANASE"/>
    <property type="match status" value="1"/>
</dbReference>
<evidence type="ECO:0000259" key="10">
    <source>
        <dbReference type="PROSITE" id="PS51760"/>
    </source>
</evidence>
<evidence type="ECO:0000256" key="8">
    <source>
        <dbReference type="ARBA" id="ARBA00023326"/>
    </source>
</evidence>
<evidence type="ECO:0000256" key="1">
    <source>
        <dbReference type="ARBA" id="ARBA00000681"/>
    </source>
</evidence>
<keyword evidence="7 9" id="KW-0326">Glycosidase</keyword>
<evidence type="ECO:0000256" key="6">
    <source>
        <dbReference type="ARBA" id="ARBA00023277"/>
    </source>
</evidence>
<name>A0A839EH76_9MICO</name>
<proteinExistence type="inferred from homology"/>
<dbReference type="SMART" id="SM00633">
    <property type="entry name" value="Glyco_10"/>
    <property type="match status" value="1"/>
</dbReference>
<dbReference type="SUPFAM" id="SSF51445">
    <property type="entry name" value="(Trans)glycosidases"/>
    <property type="match status" value="1"/>
</dbReference>
<evidence type="ECO:0000256" key="3">
    <source>
        <dbReference type="ARBA" id="ARBA00022651"/>
    </source>
</evidence>
<dbReference type="AlphaFoldDB" id="A0A839EH76"/>
<protein>
    <recommendedName>
        <fullName evidence="9">Beta-xylanase</fullName>
        <ecNumber evidence="9">3.2.1.8</ecNumber>
    </recommendedName>
</protein>
<keyword evidence="4" id="KW-0732">Signal</keyword>
<evidence type="ECO:0000313" key="12">
    <source>
        <dbReference type="Proteomes" id="UP000585905"/>
    </source>
</evidence>
<dbReference type="Proteomes" id="UP000585905">
    <property type="component" value="Unassembled WGS sequence"/>
</dbReference>
<evidence type="ECO:0000256" key="7">
    <source>
        <dbReference type="ARBA" id="ARBA00023295"/>
    </source>
</evidence>
<keyword evidence="6 9" id="KW-0119">Carbohydrate metabolism</keyword>
<dbReference type="PRINTS" id="PR00134">
    <property type="entry name" value="GLHYDRLASE10"/>
</dbReference>
<comment type="similarity">
    <text evidence="2 9">Belongs to the glycosyl hydrolase 10 (cellulase F) family.</text>
</comment>
<accession>A0A839EH76</accession>
<keyword evidence="5 9" id="KW-0378">Hydrolase</keyword>
<dbReference type="PROSITE" id="PS51760">
    <property type="entry name" value="GH10_2"/>
    <property type="match status" value="1"/>
</dbReference>
<dbReference type="EMBL" id="JACGWX010000006">
    <property type="protein sequence ID" value="MBA8848655.1"/>
    <property type="molecule type" value="Genomic_DNA"/>
</dbReference>
<dbReference type="InterPro" id="IPR017853">
    <property type="entry name" value="GH"/>
</dbReference>
<dbReference type="RefSeq" id="WP_182491431.1">
    <property type="nucleotide sequence ID" value="NZ_BAAAOV010000012.1"/>
</dbReference>
<gene>
    <name evidence="11" type="ORF">FHX53_002265</name>
</gene>
<dbReference type="InterPro" id="IPR001000">
    <property type="entry name" value="GH10_dom"/>
</dbReference>
<sequence>MSDGSARARGATDGDARAGVATDAFAHRRGEAELTLLDFGGRPLADRDVIVEQVRHAFAFGCIGFDLIEHANGGADERALAADWLELFTLAVLPFYWGEFEPARGHPRTASLQAAARWFRERGVRVKGHPLVWHTVKARWLDALPDAEIEAIVRARVRREASDFAGLVDEWDAINEVVIMPDFVNEPDGVPNAISRLARHLGRVEMVRLAVDEARAADPGARLLLNDFDLSADYERLIEGVLEAGIRLDGIGVQTHMHQGFRGAQLLELADRFWRFGLPVHFTETTIVSGDLMPPDIVDLNDFQPESWPSTPEGEARQADELEQHYRMLVGHPAVASVTYWGITDRGAWLGAPVGLVRADGSRKPSFDRLRSLVRDEWWLPATTLRTDAAGRVRVSGFAGDYTIRAADARAEVALPAGSSAQVVELAHP</sequence>
<dbReference type="GO" id="GO:0045493">
    <property type="term" value="P:xylan catabolic process"/>
    <property type="evidence" value="ECO:0007669"/>
    <property type="project" value="UniProtKB-KW"/>
</dbReference>
<dbReference type="EC" id="3.2.1.8" evidence="9"/>
<evidence type="ECO:0000256" key="4">
    <source>
        <dbReference type="ARBA" id="ARBA00022729"/>
    </source>
</evidence>
<keyword evidence="12" id="KW-1185">Reference proteome</keyword>
<evidence type="ECO:0000313" key="11">
    <source>
        <dbReference type="EMBL" id="MBA8848655.1"/>
    </source>
</evidence>
<dbReference type="Pfam" id="PF00331">
    <property type="entry name" value="Glyco_hydro_10"/>
    <property type="match status" value="1"/>
</dbReference>
<organism evidence="11 12">
    <name type="scientific">Microcella alkalica</name>
    <dbReference type="NCBI Taxonomy" id="355930"/>
    <lineage>
        <taxon>Bacteria</taxon>
        <taxon>Bacillati</taxon>
        <taxon>Actinomycetota</taxon>
        <taxon>Actinomycetes</taxon>
        <taxon>Micrococcales</taxon>
        <taxon>Microbacteriaceae</taxon>
        <taxon>Microcella</taxon>
    </lineage>
</organism>
<evidence type="ECO:0000256" key="5">
    <source>
        <dbReference type="ARBA" id="ARBA00022801"/>
    </source>
</evidence>
<comment type="catalytic activity">
    <reaction evidence="1 9">
        <text>Endohydrolysis of (1-&gt;4)-beta-D-xylosidic linkages in xylans.</text>
        <dbReference type="EC" id="3.2.1.8"/>
    </reaction>
</comment>
<dbReference type="GO" id="GO:0031176">
    <property type="term" value="F:endo-1,4-beta-xylanase activity"/>
    <property type="evidence" value="ECO:0007669"/>
    <property type="project" value="UniProtKB-EC"/>
</dbReference>
<keyword evidence="3 11" id="KW-0858">Xylan degradation</keyword>
<dbReference type="InterPro" id="IPR044846">
    <property type="entry name" value="GH10"/>
</dbReference>